<sequence length="561" mass="57847">MGSDGGSVAGDDPAEPDGDSAERGGGSTVRDGGSTVRDGGSTAPDGDGELDPAEARLSDALERVAHGAVVSTPSILAQRGLTLAFTALLTNTFAAGPYGLFALARRLSRFLRRLALGFGGGLSRFLPTVDDPAERDALATFAAALVVGVSVVFGAGLFLGAPAIAAFTGKGPPFPLYLRAFGAGLPLTVSLFVVARVLRATEEVTALNAFQRAAFPLVQLAVGVAGAVVVSDLAGVAVGLPVAMGALGLVGAGWLARSRGFRPRVRVPDAAAIRRRYVGYTTPLFLSGFATTTQRLGFYPLIAVFLSGTAGGVFAVGVLVGSLVRLPLMAINQFIPPVAAALNDDDHSMALSRLYHVTSRLVLVGVVGLSVPTVVHREAVMALFGPTFVRYAPLLPGFVFAQVLACAAGSVGILLRMTDHQRALLVVNTAITLFLAVTAIPLTVEFGLPGVVASYLLMLGVNNGLEVAVLYRVEGLQPFTHAHGKPLLAAVPFAAVALAARGLLPRGPAAVAGTLLGLATYAAVLRVLGFSPVERRLLATLVGRYRRALAALRSRVGPTRR</sequence>
<keyword evidence="3 7" id="KW-0812">Transmembrane</keyword>
<feature type="transmembrane region" description="Helical" evidence="7">
    <location>
        <begin position="486"/>
        <end position="504"/>
    </location>
</feature>
<proteinExistence type="predicted"/>
<feature type="transmembrane region" description="Helical" evidence="7">
    <location>
        <begin position="395"/>
        <end position="415"/>
    </location>
</feature>
<protein>
    <submittedName>
        <fullName evidence="8">Lipopolysaccharide biosynthesis protein</fullName>
    </submittedName>
</protein>
<dbReference type="PANTHER" id="PTHR30250:SF27">
    <property type="entry name" value="POLYSACCHARIDE BIOSYNTHESIS PROTEIN"/>
    <property type="match status" value="1"/>
</dbReference>
<feature type="transmembrane region" description="Helical" evidence="7">
    <location>
        <begin position="510"/>
        <end position="528"/>
    </location>
</feature>
<evidence type="ECO:0000256" key="7">
    <source>
        <dbReference type="SAM" id="Phobius"/>
    </source>
</evidence>
<dbReference type="EMBL" id="CP081958">
    <property type="protein sequence ID" value="QZP38508.1"/>
    <property type="molecule type" value="Genomic_DNA"/>
</dbReference>
<feature type="region of interest" description="Disordered" evidence="6">
    <location>
        <begin position="1"/>
        <end position="52"/>
    </location>
</feature>
<evidence type="ECO:0000256" key="3">
    <source>
        <dbReference type="ARBA" id="ARBA00022692"/>
    </source>
</evidence>
<accession>A0A8T8WF81</accession>
<dbReference type="GeneID" id="67177482"/>
<feature type="transmembrane region" description="Helical" evidence="7">
    <location>
        <begin position="176"/>
        <end position="198"/>
    </location>
</feature>
<keyword evidence="2" id="KW-1003">Cell membrane</keyword>
<feature type="transmembrane region" description="Helical" evidence="7">
    <location>
        <begin position="357"/>
        <end position="375"/>
    </location>
</feature>
<dbReference type="AlphaFoldDB" id="A0A8T8WF81"/>
<evidence type="ECO:0000256" key="5">
    <source>
        <dbReference type="ARBA" id="ARBA00023136"/>
    </source>
</evidence>
<dbReference type="PANTHER" id="PTHR30250">
    <property type="entry name" value="PST FAMILY PREDICTED COLANIC ACID TRANSPORTER"/>
    <property type="match status" value="1"/>
</dbReference>
<feature type="transmembrane region" description="Helical" evidence="7">
    <location>
        <begin position="302"/>
        <end position="324"/>
    </location>
</feature>
<evidence type="ECO:0000256" key="2">
    <source>
        <dbReference type="ARBA" id="ARBA00022475"/>
    </source>
</evidence>
<keyword evidence="4 7" id="KW-1133">Transmembrane helix</keyword>
<feature type="transmembrane region" description="Helical" evidence="7">
    <location>
        <begin position="141"/>
        <end position="164"/>
    </location>
</feature>
<dbReference type="InterPro" id="IPR050833">
    <property type="entry name" value="Poly_Biosynth_Transport"/>
</dbReference>
<feature type="transmembrane region" description="Helical" evidence="7">
    <location>
        <begin position="210"/>
        <end position="230"/>
    </location>
</feature>
<feature type="transmembrane region" description="Helical" evidence="7">
    <location>
        <begin position="422"/>
        <end position="440"/>
    </location>
</feature>
<feature type="transmembrane region" description="Helical" evidence="7">
    <location>
        <begin position="236"/>
        <end position="256"/>
    </location>
</feature>
<feature type="transmembrane region" description="Helical" evidence="7">
    <location>
        <begin position="277"/>
        <end position="296"/>
    </location>
</feature>
<dbReference type="GO" id="GO:0005886">
    <property type="term" value="C:plasma membrane"/>
    <property type="evidence" value="ECO:0007669"/>
    <property type="project" value="UniProtKB-SubCell"/>
</dbReference>
<keyword evidence="5 7" id="KW-0472">Membrane</keyword>
<evidence type="ECO:0000313" key="8">
    <source>
        <dbReference type="EMBL" id="QZP38508.1"/>
    </source>
</evidence>
<name>A0A8T8WF81_9EURY</name>
<evidence type="ECO:0000313" key="9">
    <source>
        <dbReference type="Proteomes" id="UP000826254"/>
    </source>
</evidence>
<dbReference type="Proteomes" id="UP000826254">
    <property type="component" value="Chromosome"/>
</dbReference>
<feature type="transmembrane region" description="Helical" evidence="7">
    <location>
        <begin position="81"/>
        <end position="104"/>
    </location>
</feature>
<evidence type="ECO:0000256" key="1">
    <source>
        <dbReference type="ARBA" id="ARBA00004651"/>
    </source>
</evidence>
<organism evidence="8 9">
    <name type="scientific">Halobaculum magnesiiphilum</name>
    <dbReference type="NCBI Taxonomy" id="1017351"/>
    <lineage>
        <taxon>Archaea</taxon>
        <taxon>Methanobacteriati</taxon>
        <taxon>Methanobacteriota</taxon>
        <taxon>Stenosarchaea group</taxon>
        <taxon>Halobacteria</taxon>
        <taxon>Halobacteriales</taxon>
        <taxon>Haloferacaceae</taxon>
        <taxon>Halobaculum</taxon>
    </lineage>
</organism>
<dbReference type="RefSeq" id="WP_222608308.1">
    <property type="nucleotide sequence ID" value="NZ_CP081958.1"/>
</dbReference>
<reference evidence="8 9" key="1">
    <citation type="journal article" date="2021" name="Int. J. Syst. Evol. Microbiol.">
        <title>Halobaculum halophilum sp. nov. and Halobaculum salinum sp. nov., isolated from salt lake and saline soil.</title>
        <authorList>
            <person name="Cui H.L."/>
            <person name="Shi X.W."/>
            <person name="Yin X.M."/>
            <person name="Yang X.Y."/>
            <person name="Hou J."/>
            <person name="Zhu L."/>
        </authorList>
    </citation>
    <scope>NUCLEOTIDE SEQUENCE [LARGE SCALE GENOMIC DNA]</scope>
    <source>
        <strain evidence="8 9">NBRC 109044</strain>
    </source>
</reference>
<evidence type="ECO:0000256" key="6">
    <source>
        <dbReference type="SAM" id="MobiDB-lite"/>
    </source>
</evidence>
<evidence type="ECO:0000256" key="4">
    <source>
        <dbReference type="ARBA" id="ARBA00022989"/>
    </source>
</evidence>
<comment type="subcellular location">
    <subcellularLocation>
        <location evidence="1">Cell membrane</location>
        <topology evidence="1">Multi-pass membrane protein</topology>
    </subcellularLocation>
</comment>
<feature type="transmembrane region" description="Helical" evidence="7">
    <location>
        <begin position="446"/>
        <end position="465"/>
    </location>
</feature>
<gene>
    <name evidence="8" type="ORF">K6T50_05030</name>
</gene>
<keyword evidence="9" id="KW-1185">Reference proteome</keyword>
<dbReference type="KEGG" id="hmp:K6T50_05030"/>